<dbReference type="AlphaFoldDB" id="A0A2R4CIC2"/>
<dbReference type="PANTHER" id="PTHR18896">
    <property type="entry name" value="PHOSPHOLIPASE D"/>
    <property type="match status" value="1"/>
</dbReference>
<evidence type="ECO:0000313" key="7">
    <source>
        <dbReference type="EMBL" id="AVR99336.1"/>
    </source>
</evidence>
<organism evidence="7 8">
    <name type="scientific">Pseudoduganella armeniaca</name>
    <dbReference type="NCBI Taxonomy" id="2072590"/>
    <lineage>
        <taxon>Bacteria</taxon>
        <taxon>Pseudomonadati</taxon>
        <taxon>Pseudomonadota</taxon>
        <taxon>Betaproteobacteria</taxon>
        <taxon>Burkholderiales</taxon>
        <taxon>Oxalobacteraceae</taxon>
        <taxon>Telluria group</taxon>
        <taxon>Pseudoduganella</taxon>
    </lineage>
</organism>
<dbReference type="OrthoDB" id="8828485at2"/>
<keyword evidence="2" id="KW-0677">Repeat</keyword>
<keyword evidence="3" id="KW-0378">Hydrolase</keyword>
<evidence type="ECO:0000256" key="4">
    <source>
        <dbReference type="ARBA" id="ARBA00023098"/>
    </source>
</evidence>
<proteinExistence type="predicted"/>
<evidence type="ECO:0000256" key="5">
    <source>
        <dbReference type="SAM" id="MobiDB-lite"/>
    </source>
</evidence>
<dbReference type="KEGG" id="masz:C9I28_22085"/>
<dbReference type="SUPFAM" id="SSF56024">
    <property type="entry name" value="Phospholipase D/nuclease"/>
    <property type="match status" value="1"/>
</dbReference>
<gene>
    <name evidence="7" type="ORF">C9I28_22085</name>
</gene>
<evidence type="ECO:0000313" key="8">
    <source>
        <dbReference type="Proteomes" id="UP000240505"/>
    </source>
</evidence>
<feature type="region of interest" description="Disordered" evidence="5">
    <location>
        <begin position="146"/>
        <end position="179"/>
    </location>
</feature>
<dbReference type="GO" id="GO:0009395">
    <property type="term" value="P:phospholipid catabolic process"/>
    <property type="evidence" value="ECO:0007669"/>
    <property type="project" value="TreeGrafter"/>
</dbReference>
<reference evidence="7 8" key="1">
    <citation type="submission" date="2018-03" db="EMBL/GenBank/DDBJ databases">
        <title>Massilia armeniaca sp. nov., isolated from desert soil.</title>
        <authorList>
            <person name="Huang H."/>
            <person name="Ren M."/>
        </authorList>
    </citation>
    <scope>NUCLEOTIDE SEQUENCE [LARGE SCALE GENOMIC DNA]</scope>
    <source>
        <strain evidence="7 8">ZMN-3</strain>
    </source>
</reference>
<dbReference type="Proteomes" id="UP000240505">
    <property type="component" value="Chromosome"/>
</dbReference>
<dbReference type="GO" id="GO:0005886">
    <property type="term" value="C:plasma membrane"/>
    <property type="evidence" value="ECO:0007669"/>
    <property type="project" value="TreeGrafter"/>
</dbReference>
<sequence>MLMSYDAGNEAKDILVKGRDNDAQKAQAAVEEEKNMRAKVHGGKADDVDPGNYSEYNIVPRRYREIYIHSKLLLVDDVFTTLGSANLNARSMAGDSELNICTEEWSFTKSARRRVFGNLAGEDFDGANGTSRDMQNTVRHWLNRMDRNKKNRLAGRPPENDSFIHPFDDPRGEPTVRLA</sequence>
<protein>
    <recommendedName>
        <fullName evidence="6">PLD phosphodiesterase domain-containing protein</fullName>
    </recommendedName>
</protein>
<dbReference type="PROSITE" id="PS50035">
    <property type="entry name" value="PLD"/>
    <property type="match status" value="1"/>
</dbReference>
<dbReference type="Gene3D" id="3.30.870.10">
    <property type="entry name" value="Endonuclease Chain A"/>
    <property type="match status" value="1"/>
</dbReference>
<evidence type="ECO:0000259" key="6">
    <source>
        <dbReference type="PROSITE" id="PS50035"/>
    </source>
</evidence>
<dbReference type="GO" id="GO:0004630">
    <property type="term" value="F:phospholipase D activity"/>
    <property type="evidence" value="ECO:0007669"/>
    <property type="project" value="UniProtKB-EC"/>
</dbReference>
<dbReference type="PANTHER" id="PTHR18896:SF76">
    <property type="entry name" value="PHOSPHOLIPASE"/>
    <property type="match status" value="1"/>
</dbReference>
<accession>A0A2R4CIC2</accession>
<evidence type="ECO:0000256" key="2">
    <source>
        <dbReference type="ARBA" id="ARBA00022737"/>
    </source>
</evidence>
<dbReference type="Pfam" id="PF13091">
    <property type="entry name" value="PLDc_2"/>
    <property type="match status" value="1"/>
</dbReference>
<dbReference type="EMBL" id="CP028324">
    <property type="protein sequence ID" value="AVR99336.1"/>
    <property type="molecule type" value="Genomic_DNA"/>
</dbReference>
<dbReference type="InterPro" id="IPR015679">
    <property type="entry name" value="PLipase_D_fam"/>
</dbReference>
<evidence type="ECO:0000256" key="1">
    <source>
        <dbReference type="ARBA" id="ARBA00000798"/>
    </source>
</evidence>
<keyword evidence="4" id="KW-0443">Lipid metabolism</keyword>
<feature type="domain" description="PLD phosphodiesterase" evidence="6">
    <location>
        <begin position="64"/>
        <end position="91"/>
    </location>
</feature>
<evidence type="ECO:0000256" key="3">
    <source>
        <dbReference type="ARBA" id="ARBA00022801"/>
    </source>
</evidence>
<comment type="catalytic activity">
    <reaction evidence="1">
        <text>a 1,2-diacyl-sn-glycero-3-phosphocholine + H2O = a 1,2-diacyl-sn-glycero-3-phosphate + choline + H(+)</text>
        <dbReference type="Rhea" id="RHEA:14445"/>
        <dbReference type="ChEBI" id="CHEBI:15354"/>
        <dbReference type="ChEBI" id="CHEBI:15377"/>
        <dbReference type="ChEBI" id="CHEBI:15378"/>
        <dbReference type="ChEBI" id="CHEBI:57643"/>
        <dbReference type="ChEBI" id="CHEBI:58608"/>
        <dbReference type="EC" id="3.1.4.4"/>
    </reaction>
</comment>
<dbReference type="InterPro" id="IPR001736">
    <property type="entry name" value="PLipase_D/transphosphatidylase"/>
</dbReference>
<dbReference type="InterPro" id="IPR025202">
    <property type="entry name" value="PLD-like_dom"/>
</dbReference>
<keyword evidence="8" id="KW-1185">Reference proteome</keyword>
<name>A0A2R4CIC2_9BURK</name>
<feature type="compositionally biased region" description="Basic and acidic residues" evidence="5">
    <location>
        <begin position="166"/>
        <end position="179"/>
    </location>
</feature>